<dbReference type="Proteomes" id="UP001054837">
    <property type="component" value="Unassembled WGS sequence"/>
</dbReference>
<dbReference type="AlphaFoldDB" id="A0AAV4V331"/>
<comment type="caution">
    <text evidence="1">The sequence shown here is derived from an EMBL/GenBank/DDBJ whole genome shotgun (WGS) entry which is preliminary data.</text>
</comment>
<dbReference type="EMBL" id="BPLQ01012349">
    <property type="protein sequence ID" value="GIY64642.1"/>
    <property type="molecule type" value="Genomic_DNA"/>
</dbReference>
<organism evidence="1 2">
    <name type="scientific">Caerostris darwini</name>
    <dbReference type="NCBI Taxonomy" id="1538125"/>
    <lineage>
        <taxon>Eukaryota</taxon>
        <taxon>Metazoa</taxon>
        <taxon>Ecdysozoa</taxon>
        <taxon>Arthropoda</taxon>
        <taxon>Chelicerata</taxon>
        <taxon>Arachnida</taxon>
        <taxon>Araneae</taxon>
        <taxon>Araneomorphae</taxon>
        <taxon>Entelegynae</taxon>
        <taxon>Araneoidea</taxon>
        <taxon>Araneidae</taxon>
        <taxon>Caerostris</taxon>
    </lineage>
</organism>
<proteinExistence type="predicted"/>
<name>A0AAV4V331_9ARAC</name>
<evidence type="ECO:0000313" key="2">
    <source>
        <dbReference type="Proteomes" id="UP001054837"/>
    </source>
</evidence>
<evidence type="ECO:0000313" key="1">
    <source>
        <dbReference type="EMBL" id="GIY64642.1"/>
    </source>
</evidence>
<reference evidence="1 2" key="1">
    <citation type="submission" date="2021-06" db="EMBL/GenBank/DDBJ databases">
        <title>Caerostris darwini draft genome.</title>
        <authorList>
            <person name="Kono N."/>
            <person name="Arakawa K."/>
        </authorList>
    </citation>
    <scope>NUCLEOTIDE SEQUENCE [LARGE SCALE GENOMIC DNA]</scope>
</reference>
<sequence length="106" mass="12017">MAARDILQPRSGFGGYSMTSALKVVRRRRGIQQQGRMGCRKPPHIPHPPAFPPLSPIDLDSCFPCSDCSCSTQVNLKNQLCSFSDLHLIYILHQDVNPHFIRWRNS</sequence>
<protein>
    <submittedName>
        <fullName evidence="1">Uncharacterized protein</fullName>
    </submittedName>
</protein>
<gene>
    <name evidence="1" type="ORF">CDAR_103021</name>
</gene>
<accession>A0AAV4V331</accession>
<keyword evidence="2" id="KW-1185">Reference proteome</keyword>